<organism evidence="10 11">
    <name type="scientific">Bicyclus anynana</name>
    <name type="common">Squinting bush brown butterfly</name>
    <dbReference type="NCBI Taxonomy" id="110368"/>
    <lineage>
        <taxon>Eukaryota</taxon>
        <taxon>Metazoa</taxon>
        <taxon>Ecdysozoa</taxon>
        <taxon>Arthropoda</taxon>
        <taxon>Hexapoda</taxon>
        <taxon>Insecta</taxon>
        <taxon>Pterygota</taxon>
        <taxon>Neoptera</taxon>
        <taxon>Endopterygota</taxon>
        <taxon>Lepidoptera</taxon>
        <taxon>Glossata</taxon>
        <taxon>Ditrysia</taxon>
        <taxon>Papilionoidea</taxon>
        <taxon>Nymphalidae</taxon>
        <taxon>Satyrinae</taxon>
        <taxon>Satyrini</taxon>
        <taxon>Mycalesina</taxon>
        <taxon>Bicyclus</taxon>
    </lineage>
</organism>
<keyword evidence="10" id="KW-1185">Reference proteome</keyword>
<evidence type="ECO:0000256" key="3">
    <source>
        <dbReference type="ARBA" id="ARBA00022448"/>
    </source>
</evidence>
<gene>
    <name evidence="11" type="primary">LOC112050839</name>
</gene>
<evidence type="ECO:0000256" key="6">
    <source>
        <dbReference type="ARBA" id="ARBA00022989"/>
    </source>
</evidence>
<dbReference type="InterPro" id="IPR002490">
    <property type="entry name" value="V-ATPase_116kDa_su"/>
</dbReference>
<dbReference type="InterPro" id="IPR026028">
    <property type="entry name" value="V-type_ATPase_116kDa_su_euka"/>
</dbReference>
<feature type="transmembrane region" description="Helical" evidence="9">
    <location>
        <begin position="528"/>
        <end position="549"/>
    </location>
</feature>
<keyword evidence="6 9" id="KW-1133">Transmembrane helix</keyword>
<evidence type="ECO:0000256" key="9">
    <source>
        <dbReference type="RuleBase" id="RU361189"/>
    </source>
</evidence>
<evidence type="ECO:0000256" key="5">
    <source>
        <dbReference type="ARBA" id="ARBA00022781"/>
    </source>
</evidence>
<evidence type="ECO:0000256" key="4">
    <source>
        <dbReference type="ARBA" id="ARBA00022692"/>
    </source>
</evidence>
<feature type="transmembrane region" description="Helical" evidence="9">
    <location>
        <begin position="636"/>
        <end position="656"/>
    </location>
</feature>
<dbReference type="RefSeq" id="XP_052746617.1">
    <property type="nucleotide sequence ID" value="XM_052890657.1"/>
</dbReference>
<keyword evidence="4 9" id="KW-0812">Transmembrane</keyword>
<evidence type="ECO:0000256" key="8">
    <source>
        <dbReference type="ARBA" id="ARBA00023136"/>
    </source>
</evidence>
<keyword evidence="5 9" id="KW-0375">Hydrogen ion transport</keyword>
<keyword evidence="8 9" id="KW-0472">Membrane</keyword>
<keyword evidence="7 9" id="KW-0406">Ion transport</keyword>
<feature type="transmembrane region" description="Helical" evidence="9">
    <location>
        <begin position="436"/>
        <end position="461"/>
    </location>
</feature>
<feature type="transmembrane region" description="Helical" evidence="9">
    <location>
        <begin position="561"/>
        <end position="584"/>
    </location>
</feature>
<sequence>MGCMLRSDRMTFCDMYLQPEAAFEVIGHLGEMDCAQFVDMTPDVKPFQRNYVMELCRCAEMERKLLYMEGEMIKDNINVFEYNSLEPKPLPLNEIATLENILEKWENDVLEMSEHQTTLLKNYLELSEMNYVLNHVGPLMGESEITEESIFGRTAGGDTGFIGRLFVITGVVKRSRSFPFEMMMWRVSHGNIYYKRASQDAILQDPHTGQDIRKVAFLAICQGEQISARLEKVCSGFHVNLYHCPQTSNERMDMMLQLAVRIDDLERVMKKTKYYRCKALRTVSKQWDPWMVQIKKSKAIYHTMNMFTLDITRKCLIGQCWIPDMDLNRVEDVLARVSEKTESNVESFVLKSDDSDDPPTYHRTNKFTRGFQMLINAYGDSTYRELNPALYTIITFPFLFALMFGDFCHGFIIVAFAAWMISVEKQHMNNPSKNEIWAIFFGGRYIILLMGLFAMYTGFLYNEFFCKAVSLTKPYWINTYEREYIERYTYIELNPVLDTNPPYMFGVDPIWSLSKNKIMALNSLKMKMSIIIGIVHMMFGLCLSLFNHVYFKRHYAIILEFIPQILFLTSLFFWLVTMIFMKWYMYSGKHSGSTSAGCAPLILILFIDMVLLSTTKPVEDDCDAYMFQGQQQLQKILVLIAVICVPILLLGSPIYLNRIYKKKKAEALKKISQFRRYQRQDSDKYAESKIVKEIAKYSAPFGELMIHQAVHTIEFVLSTISHTASYLRLWALSLAHEQLSEMLWSMVFAKLGLRDTSRIGSIKIFAIFAVWAVFSFAILVVMEGLSAFLHTLRLHWVEFMSKFYSGSGYPFKPFSFKVILSRDTKDDKAEAMCKKKATTH</sequence>
<dbReference type="Proteomes" id="UP001652582">
    <property type="component" value="Chromosome Z"/>
</dbReference>
<feature type="transmembrane region" description="Helical" evidence="9">
    <location>
        <begin position="390"/>
        <end position="421"/>
    </location>
</feature>
<reference evidence="11" key="1">
    <citation type="submission" date="2025-08" db="UniProtKB">
        <authorList>
            <consortium name="RefSeq"/>
        </authorList>
    </citation>
    <scope>IDENTIFICATION</scope>
</reference>
<dbReference type="PANTHER" id="PTHR11629">
    <property type="entry name" value="VACUOLAR PROTON ATPASES"/>
    <property type="match status" value="1"/>
</dbReference>
<dbReference type="PANTHER" id="PTHR11629:SF61">
    <property type="entry name" value="V-TYPE PROTON ATPASE SUBUNIT A"/>
    <property type="match status" value="1"/>
</dbReference>
<evidence type="ECO:0000256" key="1">
    <source>
        <dbReference type="ARBA" id="ARBA00004141"/>
    </source>
</evidence>
<feature type="transmembrane region" description="Helical" evidence="9">
    <location>
        <begin position="764"/>
        <end position="789"/>
    </location>
</feature>
<evidence type="ECO:0000313" key="11">
    <source>
        <dbReference type="RefSeq" id="XP_052746617.1"/>
    </source>
</evidence>
<comment type="function">
    <text evidence="9">Essential component of the vacuolar proton pump (V-ATPase), a multimeric enzyme that catalyzes the translocation of protons across the membranes. Required for assembly and activity of the V-ATPase.</text>
</comment>
<dbReference type="GeneID" id="112050839"/>
<accession>A0ABM3M563</accession>
<dbReference type="Pfam" id="PF01496">
    <property type="entry name" value="V_ATPase_I"/>
    <property type="match status" value="1"/>
</dbReference>
<protein>
    <recommendedName>
        <fullName evidence="9">V-type proton ATPase subunit a</fullName>
    </recommendedName>
</protein>
<evidence type="ECO:0000313" key="10">
    <source>
        <dbReference type="Proteomes" id="UP001652582"/>
    </source>
</evidence>
<comment type="subcellular location">
    <subcellularLocation>
        <location evidence="1">Membrane</location>
        <topology evidence="1">Multi-pass membrane protein</topology>
    </subcellularLocation>
</comment>
<proteinExistence type="inferred from homology"/>
<evidence type="ECO:0000256" key="7">
    <source>
        <dbReference type="ARBA" id="ARBA00023065"/>
    </source>
</evidence>
<dbReference type="PIRSF" id="PIRSF001293">
    <property type="entry name" value="ATP6V0A1"/>
    <property type="match status" value="1"/>
</dbReference>
<comment type="similarity">
    <text evidence="2 9">Belongs to the V-ATPase 116 kDa subunit family.</text>
</comment>
<evidence type="ECO:0000256" key="2">
    <source>
        <dbReference type="ARBA" id="ARBA00009904"/>
    </source>
</evidence>
<keyword evidence="3 9" id="KW-0813">Transport</keyword>
<name>A0ABM3M563_BICAN</name>